<comment type="caution">
    <text evidence="2">The sequence shown here is derived from an EMBL/GenBank/DDBJ whole genome shotgun (WGS) entry which is preliminary data.</text>
</comment>
<sequence>MSHDLRTLYYARFAFAVVWAGLFAVMASDLNPVSVVLLVLYPLVDLAAAAYDVRSTEADRPRGPLRLNIALSLVTAIALGVAVSSGIPSVLRVWGAWAIAAGAVQVVVAVRRRRLGGQWAMIVSGSISVLAGAGFVLMAAGTDASLTNLAGYATLGGIFFLVSAIRLQRASTAS</sequence>
<protein>
    <submittedName>
        <fullName evidence="2">Membrane protein</fullName>
    </submittedName>
</protein>
<keyword evidence="3" id="KW-1185">Reference proteome</keyword>
<feature type="transmembrane region" description="Helical" evidence="1">
    <location>
        <begin position="119"/>
        <end position="140"/>
    </location>
</feature>
<evidence type="ECO:0000256" key="1">
    <source>
        <dbReference type="SAM" id="Phobius"/>
    </source>
</evidence>
<gene>
    <name evidence="2" type="ORF">GCM10023349_20570</name>
</gene>
<proteinExistence type="predicted"/>
<organism evidence="2 3">
    <name type="scientific">Nocardioides conyzicola</name>
    <dbReference type="NCBI Taxonomy" id="1651781"/>
    <lineage>
        <taxon>Bacteria</taxon>
        <taxon>Bacillati</taxon>
        <taxon>Actinomycetota</taxon>
        <taxon>Actinomycetes</taxon>
        <taxon>Propionibacteriales</taxon>
        <taxon>Nocardioidaceae</taxon>
        <taxon>Nocardioides</taxon>
    </lineage>
</organism>
<dbReference type="EMBL" id="BAABKM010000002">
    <property type="protein sequence ID" value="GAA4703084.1"/>
    <property type="molecule type" value="Genomic_DNA"/>
</dbReference>
<keyword evidence="1" id="KW-1133">Transmembrane helix</keyword>
<feature type="transmembrane region" description="Helical" evidence="1">
    <location>
        <begin position="93"/>
        <end position="110"/>
    </location>
</feature>
<feature type="transmembrane region" description="Helical" evidence="1">
    <location>
        <begin position="65"/>
        <end position="87"/>
    </location>
</feature>
<feature type="transmembrane region" description="Helical" evidence="1">
    <location>
        <begin position="33"/>
        <end position="53"/>
    </location>
</feature>
<accession>A0ABP8X9D3</accession>
<feature type="transmembrane region" description="Helical" evidence="1">
    <location>
        <begin position="146"/>
        <end position="165"/>
    </location>
</feature>
<name>A0ABP8X9D3_9ACTN</name>
<keyword evidence="1" id="KW-0812">Transmembrane</keyword>
<evidence type="ECO:0000313" key="2">
    <source>
        <dbReference type="EMBL" id="GAA4703084.1"/>
    </source>
</evidence>
<dbReference type="RefSeq" id="WP_345521164.1">
    <property type="nucleotide sequence ID" value="NZ_BAABKM010000002.1"/>
</dbReference>
<reference evidence="3" key="1">
    <citation type="journal article" date="2019" name="Int. J. Syst. Evol. Microbiol.">
        <title>The Global Catalogue of Microorganisms (GCM) 10K type strain sequencing project: providing services to taxonomists for standard genome sequencing and annotation.</title>
        <authorList>
            <consortium name="The Broad Institute Genomics Platform"/>
            <consortium name="The Broad Institute Genome Sequencing Center for Infectious Disease"/>
            <person name="Wu L."/>
            <person name="Ma J."/>
        </authorList>
    </citation>
    <scope>NUCLEOTIDE SEQUENCE [LARGE SCALE GENOMIC DNA]</scope>
    <source>
        <strain evidence="3">JCM 18531</strain>
    </source>
</reference>
<keyword evidence="1" id="KW-0472">Membrane</keyword>
<evidence type="ECO:0000313" key="3">
    <source>
        <dbReference type="Proteomes" id="UP001499974"/>
    </source>
</evidence>
<feature type="transmembrane region" description="Helical" evidence="1">
    <location>
        <begin position="7"/>
        <end position="27"/>
    </location>
</feature>
<dbReference type="Proteomes" id="UP001499974">
    <property type="component" value="Unassembled WGS sequence"/>
</dbReference>